<evidence type="ECO:0000313" key="2">
    <source>
        <dbReference type="EMBL" id="TFC06496.1"/>
    </source>
</evidence>
<dbReference type="Gene3D" id="3.40.462.20">
    <property type="match status" value="1"/>
</dbReference>
<dbReference type="GO" id="GO:0050660">
    <property type="term" value="F:flavin adenine dinucleotide binding"/>
    <property type="evidence" value="ECO:0007669"/>
    <property type="project" value="InterPro"/>
</dbReference>
<dbReference type="EMBL" id="SOFL01000003">
    <property type="protein sequence ID" value="TFC06496.1"/>
    <property type="molecule type" value="Genomic_DNA"/>
</dbReference>
<reference evidence="2 3" key="1">
    <citation type="submission" date="2019-03" db="EMBL/GenBank/DDBJ databases">
        <title>Genomics of glacier-inhabiting Cryobacterium strains.</title>
        <authorList>
            <person name="Liu Q."/>
            <person name="Xin Y.-H."/>
        </authorList>
    </citation>
    <scope>NUCLEOTIDE SEQUENCE [LARGE SCALE GENOMIC DNA]</scope>
    <source>
        <strain evidence="2 3">RHLS22-1</strain>
    </source>
</reference>
<dbReference type="Proteomes" id="UP000297907">
    <property type="component" value="Unassembled WGS sequence"/>
</dbReference>
<dbReference type="AlphaFoldDB" id="A0A4V3IDF8"/>
<dbReference type="Pfam" id="PF08031">
    <property type="entry name" value="BBE"/>
    <property type="match status" value="1"/>
</dbReference>
<dbReference type="InterPro" id="IPR012951">
    <property type="entry name" value="BBE"/>
</dbReference>
<dbReference type="GO" id="GO:0016491">
    <property type="term" value="F:oxidoreductase activity"/>
    <property type="evidence" value="ECO:0007669"/>
    <property type="project" value="InterPro"/>
</dbReference>
<keyword evidence="3" id="KW-1185">Reference proteome</keyword>
<dbReference type="OrthoDB" id="9775082at2"/>
<proteinExistence type="predicted"/>
<name>A0A4V3IDF8_9MICO</name>
<feature type="domain" description="Berberine/berberine-like" evidence="1">
    <location>
        <begin position="47"/>
        <end position="68"/>
    </location>
</feature>
<comment type="caution">
    <text evidence="2">The sequence shown here is derived from an EMBL/GenBank/DDBJ whole genome shotgun (WGS) entry which is preliminary data.</text>
</comment>
<evidence type="ECO:0000259" key="1">
    <source>
        <dbReference type="Pfam" id="PF08031"/>
    </source>
</evidence>
<gene>
    <name evidence="2" type="ORF">E3O42_01675</name>
</gene>
<protein>
    <recommendedName>
        <fullName evidence="1">Berberine/berberine-like domain-containing protein</fullName>
    </recommendedName>
</protein>
<accession>A0A4V3IDF8</accession>
<organism evidence="2 3">
    <name type="scientific">Cryobacterium adonitolivorans</name>
    <dbReference type="NCBI Taxonomy" id="1259189"/>
    <lineage>
        <taxon>Bacteria</taxon>
        <taxon>Bacillati</taxon>
        <taxon>Actinomycetota</taxon>
        <taxon>Actinomycetes</taxon>
        <taxon>Micrococcales</taxon>
        <taxon>Microbacteriaceae</taxon>
        <taxon>Cryobacterium</taxon>
    </lineage>
</organism>
<sequence>MVGRRVDAVLEDGWAAVAGDLAGAYGNFSLHQDVATLARIYPPDTAARLRAAKRRYDPENVLAGNHNIVP</sequence>
<evidence type="ECO:0000313" key="3">
    <source>
        <dbReference type="Proteomes" id="UP000297907"/>
    </source>
</evidence>
<dbReference type="Gene3D" id="3.30.465.10">
    <property type="match status" value="1"/>
</dbReference>
<dbReference type="InterPro" id="IPR016169">
    <property type="entry name" value="FAD-bd_PCMH_sub2"/>
</dbReference>